<sequence>MENHLNIDDETKVLELLKYWCCPWVQFSERLAEEPKRSCAPCQLGKQPMASGKVLQFLEDAVSSAC</sequence>
<comment type="caution">
    <text evidence="1">The sequence shown here is derived from an EMBL/GenBank/DDBJ whole genome shotgun (WGS) entry which is preliminary data.</text>
</comment>
<proteinExistence type="predicted"/>
<keyword evidence="2" id="KW-1185">Reference proteome</keyword>
<evidence type="ECO:0000313" key="2">
    <source>
        <dbReference type="Proteomes" id="UP001321473"/>
    </source>
</evidence>
<reference evidence="1 2" key="1">
    <citation type="journal article" date="2023" name="Arcadia Sci">
        <title>De novo assembly of a long-read Amblyomma americanum tick genome.</title>
        <authorList>
            <person name="Chou S."/>
            <person name="Poskanzer K.E."/>
            <person name="Rollins M."/>
            <person name="Thuy-Boun P.S."/>
        </authorList>
    </citation>
    <scope>NUCLEOTIDE SEQUENCE [LARGE SCALE GENOMIC DNA]</scope>
    <source>
        <strain evidence="1">F_SG_1</strain>
        <tissue evidence="1">Salivary glands</tissue>
    </source>
</reference>
<accession>A0AAQ4DN92</accession>
<gene>
    <name evidence="1" type="ORF">V5799_033459</name>
</gene>
<dbReference type="Proteomes" id="UP001321473">
    <property type="component" value="Unassembled WGS sequence"/>
</dbReference>
<dbReference type="EMBL" id="JARKHS020028844">
    <property type="protein sequence ID" value="KAK8763932.1"/>
    <property type="molecule type" value="Genomic_DNA"/>
</dbReference>
<name>A0AAQ4DN92_AMBAM</name>
<protein>
    <submittedName>
        <fullName evidence="1">Uncharacterized protein</fullName>
    </submittedName>
</protein>
<organism evidence="1 2">
    <name type="scientific">Amblyomma americanum</name>
    <name type="common">Lone star tick</name>
    <dbReference type="NCBI Taxonomy" id="6943"/>
    <lineage>
        <taxon>Eukaryota</taxon>
        <taxon>Metazoa</taxon>
        <taxon>Ecdysozoa</taxon>
        <taxon>Arthropoda</taxon>
        <taxon>Chelicerata</taxon>
        <taxon>Arachnida</taxon>
        <taxon>Acari</taxon>
        <taxon>Parasitiformes</taxon>
        <taxon>Ixodida</taxon>
        <taxon>Ixodoidea</taxon>
        <taxon>Ixodidae</taxon>
        <taxon>Amblyomminae</taxon>
        <taxon>Amblyomma</taxon>
    </lineage>
</organism>
<dbReference type="AlphaFoldDB" id="A0AAQ4DN92"/>
<evidence type="ECO:0000313" key="1">
    <source>
        <dbReference type="EMBL" id="KAK8763932.1"/>
    </source>
</evidence>